<keyword evidence="4" id="KW-0408">Iron</keyword>
<dbReference type="InterPro" id="IPR012312">
    <property type="entry name" value="Hemerythrin-like"/>
</dbReference>
<dbReference type="InterPro" id="IPR012827">
    <property type="entry name" value="Hemerythrin_metal-bd"/>
</dbReference>
<dbReference type="AlphaFoldDB" id="A0A1Z3N4Q9"/>
<dbReference type="NCBIfam" id="TIGR02481">
    <property type="entry name" value="hemeryth_dom"/>
    <property type="match status" value="1"/>
</dbReference>
<keyword evidence="2" id="KW-0813">Transport</keyword>
<dbReference type="NCBIfam" id="NF033749">
    <property type="entry name" value="bact_hemeryth"/>
    <property type="match status" value="1"/>
</dbReference>
<organism evidence="6 7">
    <name type="scientific">Bdellovibrio bacteriovorus</name>
    <dbReference type="NCBI Taxonomy" id="959"/>
    <lineage>
        <taxon>Bacteria</taxon>
        <taxon>Pseudomonadati</taxon>
        <taxon>Bdellovibrionota</taxon>
        <taxon>Bdellovibrionia</taxon>
        <taxon>Bdellovibrionales</taxon>
        <taxon>Pseudobdellovibrionaceae</taxon>
        <taxon>Bdellovibrio</taxon>
    </lineage>
</organism>
<dbReference type="PANTHER" id="PTHR37164:SF1">
    <property type="entry name" value="BACTERIOHEMERYTHRIN"/>
    <property type="match status" value="1"/>
</dbReference>
<keyword evidence="2" id="KW-0561">Oxygen transport</keyword>
<dbReference type="GO" id="GO:0046872">
    <property type="term" value="F:metal ion binding"/>
    <property type="evidence" value="ECO:0007669"/>
    <property type="project" value="UniProtKB-KW"/>
</dbReference>
<evidence type="ECO:0000256" key="2">
    <source>
        <dbReference type="ARBA" id="ARBA00022621"/>
    </source>
</evidence>
<evidence type="ECO:0000256" key="3">
    <source>
        <dbReference type="ARBA" id="ARBA00022723"/>
    </source>
</evidence>
<dbReference type="EMBL" id="CP020946">
    <property type="protein sequence ID" value="ASD62391.1"/>
    <property type="molecule type" value="Genomic_DNA"/>
</dbReference>
<dbReference type="RefSeq" id="WP_088564038.1">
    <property type="nucleotide sequence ID" value="NZ_CP020946.1"/>
</dbReference>
<dbReference type="InterPro" id="IPR035938">
    <property type="entry name" value="Hemerythrin-like_sf"/>
</dbReference>
<dbReference type="InterPro" id="IPR050669">
    <property type="entry name" value="Hemerythrin"/>
</dbReference>
<dbReference type="OrthoDB" id="7305302at2"/>
<evidence type="ECO:0000313" key="6">
    <source>
        <dbReference type="EMBL" id="ASD62391.1"/>
    </source>
</evidence>
<name>A0A1Z3N4Q9_BDEBC</name>
<sequence length="136" mass="15906">MAESFFKWDQERLTTHVDAMDHEHQKLIQIMNRLYERNEAKASKAELTSIVRELASWTVTHFDHEEKFFDTLAYSQAAVHKKIHRDLIERLKGHQAEFEKTGVLTPAFFQFLKTWLTAHIMGIDTKYGEIAAKKSA</sequence>
<keyword evidence="3" id="KW-0479">Metal-binding</keyword>
<dbReference type="PANTHER" id="PTHR37164">
    <property type="entry name" value="BACTERIOHEMERYTHRIN"/>
    <property type="match status" value="1"/>
</dbReference>
<dbReference type="InterPro" id="IPR016131">
    <property type="entry name" value="Haemerythrin_Fe_BS"/>
</dbReference>
<comment type="similarity">
    <text evidence="1">Belongs to the hemerythrin family.</text>
</comment>
<accession>A0A1Z3N4Q9</accession>
<evidence type="ECO:0000256" key="1">
    <source>
        <dbReference type="ARBA" id="ARBA00010587"/>
    </source>
</evidence>
<evidence type="ECO:0000256" key="4">
    <source>
        <dbReference type="ARBA" id="ARBA00023004"/>
    </source>
</evidence>
<dbReference type="Gene3D" id="1.20.120.50">
    <property type="entry name" value="Hemerythrin-like"/>
    <property type="match status" value="1"/>
</dbReference>
<dbReference type="PROSITE" id="PS00550">
    <property type="entry name" value="HEMERYTHRINS"/>
    <property type="match status" value="1"/>
</dbReference>
<evidence type="ECO:0000259" key="5">
    <source>
        <dbReference type="Pfam" id="PF01814"/>
    </source>
</evidence>
<dbReference type="Pfam" id="PF01814">
    <property type="entry name" value="Hemerythrin"/>
    <property type="match status" value="1"/>
</dbReference>
<dbReference type="SUPFAM" id="SSF47188">
    <property type="entry name" value="Hemerythrin-like"/>
    <property type="match status" value="1"/>
</dbReference>
<gene>
    <name evidence="6" type="ORF">B9G79_01835</name>
</gene>
<dbReference type="Proteomes" id="UP000197003">
    <property type="component" value="Chromosome"/>
</dbReference>
<reference evidence="6 7" key="1">
    <citation type="submission" date="2017-04" db="EMBL/GenBank/DDBJ databases">
        <title>Whole genome sequence of Bdellovibrio bacteriovorus strain SSB218315.</title>
        <authorList>
            <person name="Oyedara O."/>
            <person name="Rodriguez-Perez M.A."/>
        </authorList>
    </citation>
    <scope>NUCLEOTIDE SEQUENCE [LARGE SCALE GENOMIC DNA]</scope>
    <source>
        <strain evidence="6 7">SSB218315</strain>
    </source>
</reference>
<evidence type="ECO:0000313" key="7">
    <source>
        <dbReference type="Proteomes" id="UP000197003"/>
    </source>
</evidence>
<feature type="domain" description="Hemerythrin-like" evidence="5">
    <location>
        <begin position="16"/>
        <end position="128"/>
    </location>
</feature>
<proteinExistence type="inferred from homology"/>
<protein>
    <recommendedName>
        <fullName evidence="5">Hemerythrin-like domain-containing protein</fullName>
    </recommendedName>
</protein>
<dbReference type="GO" id="GO:0005344">
    <property type="term" value="F:oxygen carrier activity"/>
    <property type="evidence" value="ECO:0007669"/>
    <property type="project" value="UniProtKB-KW"/>
</dbReference>
<dbReference type="CDD" id="cd12107">
    <property type="entry name" value="Hemerythrin"/>
    <property type="match status" value="1"/>
</dbReference>